<dbReference type="Pfam" id="PF00881">
    <property type="entry name" value="Nitroreductase"/>
    <property type="match status" value="1"/>
</dbReference>
<dbReference type="GO" id="GO:0016491">
    <property type="term" value="F:oxidoreductase activity"/>
    <property type="evidence" value="ECO:0007669"/>
    <property type="project" value="InterPro"/>
</dbReference>
<organism evidence="2 3">
    <name type="scientific">Lentzea guizhouensis</name>
    <dbReference type="NCBI Taxonomy" id="1586287"/>
    <lineage>
        <taxon>Bacteria</taxon>
        <taxon>Bacillati</taxon>
        <taxon>Actinomycetota</taxon>
        <taxon>Actinomycetes</taxon>
        <taxon>Pseudonocardiales</taxon>
        <taxon>Pseudonocardiaceae</taxon>
        <taxon>Lentzea</taxon>
    </lineage>
</organism>
<dbReference type="Gene3D" id="3.40.109.10">
    <property type="entry name" value="NADH Oxidase"/>
    <property type="match status" value="1"/>
</dbReference>
<dbReference type="InterPro" id="IPR000415">
    <property type="entry name" value="Nitroreductase-like"/>
</dbReference>
<name>A0A1B2HPY3_9PSEU</name>
<dbReference type="Proteomes" id="UP000093053">
    <property type="component" value="Chromosome"/>
</dbReference>
<dbReference type="SUPFAM" id="SSF55469">
    <property type="entry name" value="FMN-dependent nitroreductase-like"/>
    <property type="match status" value="1"/>
</dbReference>
<dbReference type="InterPro" id="IPR029479">
    <property type="entry name" value="Nitroreductase"/>
</dbReference>
<protein>
    <recommendedName>
        <fullName evidence="1">Nitroreductase domain-containing protein</fullName>
    </recommendedName>
</protein>
<dbReference type="AlphaFoldDB" id="A0A1B2HPY3"/>
<reference evidence="2 3" key="1">
    <citation type="submission" date="2016-07" db="EMBL/GenBank/DDBJ databases">
        <title>Complete genome sequence of the Lentzea guizhouensis DHS C013.</title>
        <authorList>
            <person name="Cao C."/>
        </authorList>
    </citation>
    <scope>NUCLEOTIDE SEQUENCE [LARGE SCALE GENOMIC DNA]</scope>
    <source>
        <strain evidence="2 3">DHS C013</strain>
    </source>
</reference>
<evidence type="ECO:0000313" key="2">
    <source>
        <dbReference type="EMBL" id="ANZ39789.1"/>
    </source>
</evidence>
<feature type="domain" description="Nitroreductase" evidence="1">
    <location>
        <begin position="4"/>
        <end position="66"/>
    </location>
</feature>
<dbReference type="RefSeq" id="WP_065918130.1">
    <property type="nucleotide sequence ID" value="NZ_CP016793.1"/>
</dbReference>
<dbReference type="STRING" id="1586287.BBK82_30865"/>
<keyword evidence="3" id="KW-1185">Reference proteome</keyword>
<dbReference type="EMBL" id="CP016793">
    <property type="protein sequence ID" value="ANZ39789.1"/>
    <property type="molecule type" value="Genomic_DNA"/>
</dbReference>
<gene>
    <name evidence="2" type="ORF">BBK82_30865</name>
</gene>
<evidence type="ECO:0000313" key="3">
    <source>
        <dbReference type="Proteomes" id="UP000093053"/>
    </source>
</evidence>
<proteinExistence type="predicted"/>
<sequence>MAGPGIPPEACTRLFEAARSAESAWNRQPWRFVLGRQADPTYETLLGALADDNRVKAATAVALVLATVRTTDEAGERMRGTEYELGLAWAA</sequence>
<dbReference type="OrthoDB" id="9802510at2"/>
<evidence type="ECO:0000259" key="1">
    <source>
        <dbReference type="Pfam" id="PF00881"/>
    </source>
</evidence>
<accession>A0A1B2HPY3</accession>
<dbReference type="KEGG" id="led:BBK82_30865"/>